<evidence type="ECO:0000313" key="2">
    <source>
        <dbReference type="EMBL" id="OGG21132.1"/>
    </source>
</evidence>
<dbReference type="EMBL" id="MFJN01000028">
    <property type="protein sequence ID" value="OGG21132.1"/>
    <property type="molecule type" value="Genomic_DNA"/>
</dbReference>
<comment type="caution">
    <text evidence="2">The sequence shown here is derived from an EMBL/GenBank/DDBJ whole genome shotgun (WGS) entry which is preliminary data.</text>
</comment>
<gene>
    <name evidence="2" type="ORF">A3D03_05795</name>
</gene>
<sequence>MIKTIKEQSKKKNSLYANIDWEKAKELFKQPLSLPDGKRLFPTTHEVLHILAAAGAIGLTFALPKAGATLARMILGVNTYSDWRINQVVSRLRKQKYISIKYNGDGSTTVKITKNGMTKALTYQLDTMILSKPKRWDKKWRVVIFDIPNKYKRVRDVFRMRLLQLDLYQLQESAYISPYPCFAEIEFLRALYGVTFTVRYLLVEKIEDDEFLRHKFDLI</sequence>
<reference evidence="2 3" key="1">
    <citation type="journal article" date="2016" name="Nat. Commun.">
        <title>Thousands of microbial genomes shed light on interconnected biogeochemical processes in an aquifer system.</title>
        <authorList>
            <person name="Anantharaman K."/>
            <person name="Brown C.T."/>
            <person name="Hug L.A."/>
            <person name="Sharon I."/>
            <person name="Castelle C.J."/>
            <person name="Probst A.J."/>
            <person name="Thomas B.C."/>
            <person name="Singh A."/>
            <person name="Wilkins M.J."/>
            <person name="Karaoz U."/>
            <person name="Brodie E.L."/>
            <person name="Williams K.H."/>
            <person name="Hubbard S.S."/>
            <person name="Banfield J.F."/>
        </authorList>
    </citation>
    <scope>NUCLEOTIDE SEQUENCE [LARGE SCALE GENOMIC DNA]</scope>
</reference>
<dbReference type="Pfam" id="PF20803">
    <property type="entry name" value="PaaX_M"/>
    <property type="match status" value="1"/>
</dbReference>
<dbReference type="InterPro" id="IPR048846">
    <property type="entry name" value="PaaX-like_central"/>
</dbReference>
<evidence type="ECO:0000259" key="1">
    <source>
        <dbReference type="Pfam" id="PF20803"/>
    </source>
</evidence>
<proteinExistence type="predicted"/>
<accession>A0A1F6A9M2</accession>
<dbReference type="AlphaFoldDB" id="A0A1F6A9M2"/>
<protein>
    <recommendedName>
        <fullName evidence="1">Transcriptional repressor PaaX-like central Cas2-like domain-containing protein</fullName>
    </recommendedName>
</protein>
<organism evidence="2 3">
    <name type="scientific">Candidatus Gottesmanbacteria bacterium RIFCSPHIGHO2_02_FULL_40_13</name>
    <dbReference type="NCBI Taxonomy" id="1798384"/>
    <lineage>
        <taxon>Bacteria</taxon>
        <taxon>Candidatus Gottesmaniibacteriota</taxon>
    </lineage>
</organism>
<name>A0A1F6A9M2_9BACT</name>
<dbReference type="Proteomes" id="UP000177092">
    <property type="component" value="Unassembled WGS sequence"/>
</dbReference>
<dbReference type="Gene3D" id="3.30.70.2650">
    <property type="match status" value="1"/>
</dbReference>
<evidence type="ECO:0000313" key="3">
    <source>
        <dbReference type="Proteomes" id="UP000177092"/>
    </source>
</evidence>
<dbReference type="STRING" id="1798384.A3D03_05795"/>
<feature type="domain" description="Transcriptional repressor PaaX-like central Cas2-like" evidence="1">
    <location>
        <begin position="134"/>
        <end position="204"/>
    </location>
</feature>